<evidence type="ECO:0008006" key="3">
    <source>
        <dbReference type="Google" id="ProtNLM"/>
    </source>
</evidence>
<keyword evidence="1" id="KW-0472">Membrane</keyword>
<feature type="transmembrane region" description="Helical" evidence="1">
    <location>
        <begin position="32"/>
        <end position="51"/>
    </location>
</feature>
<name>A0A8S5MJU2_9CAUD</name>
<sequence length="281" mass="32392">MLEKISSVIQAITEFLGGFSKLNEVKDHSVSIFFKIILCTLVALFLGKLFLRDDLYDWIVSIIMEPNPITIGVIVGVAMILYSTYAQKRVMNAVLIAMQEQKKKDKQKDKECYAQTSRIEEEANEMTDYLRDALHCDVVTIELMHNTEKYIGGYHKRFYDESFPSVNTAEGVIFNYKDFQCIPTNLFPIIGYMLKNKFKWFPNMEEVTEVDAGYARILKENQCTALAMRAMKTSKGEDLGILNVTWKEGHENRIPEISVIQERMTEIASKLEILLDMSDYE</sequence>
<reference evidence="2" key="1">
    <citation type="journal article" date="2021" name="Proc. Natl. Acad. Sci. U.S.A.">
        <title>A Catalog of Tens of Thousands of Viruses from Human Metagenomes Reveals Hidden Associations with Chronic Diseases.</title>
        <authorList>
            <person name="Tisza M.J."/>
            <person name="Buck C.B."/>
        </authorList>
    </citation>
    <scope>NUCLEOTIDE SEQUENCE</scope>
    <source>
        <strain evidence="2">CtcfK29</strain>
    </source>
</reference>
<keyword evidence="1" id="KW-1133">Transmembrane helix</keyword>
<proteinExistence type="predicted"/>
<evidence type="ECO:0000313" key="2">
    <source>
        <dbReference type="EMBL" id="DAD82327.1"/>
    </source>
</evidence>
<evidence type="ECO:0000256" key="1">
    <source>
        <dbReference type="SAM" id="Phobius"/>
    </source>
</evidence>
<accession>A0A8S5MJU2</accession>
<feature type="transmembrane region" description="Helical" evidence="1">
    <location>
        <begin position="58"/>
        <end position="82"/>
    </location>
</feature>
<dbReference type="EMBL" id="BK014916">
    <property type="protein sequence ID" value="DAD82327.1"/>
    <property type="molecule type" value="Genomic_DNA"/>
</dbReference>
<keyword evidence="1" id="KW-0812">Transmembrane</keyword>
<organism evidence="2">
    <name type="scientific">CrAss-like virus sp. ctcfK29</name>
    <dbReference type="NCBI Taxonomy" id="2826827"/>
    <lineage>
        <taxon>Viruses</taxon>
        <taxon>Duplodnaviria</taxon>
        <taxon>Heunggongvirae</taxon>
        <taxon>Uroviricota</taxon>
        <taxon>Caudoviricetes</taxon>
        <taxon>Crassvirales</taxon>
    </lineage>
</organism>
<protein>
    <recommendedName>
        <fullName evidence="3">GAF domain-containing protein</fullName>
    </recommendedName>
</protein>